<comment type="similarity">
    <text evidence="4 10">Belongs to the OST1 family.</text>
</comment>
<feature type="signal peptide" evidence="10">
    <location>
        <begin position="1"/>
        <end position="23"/>
    </location>
</feature>
<dbReference type="InterPro" id="IPR007676">
    <property type="entry name" value="Ribophorin_I"/>
</dbReference>
<proteinExistence type="inferred from homology"/>
<evidence type="ECO:0000256" key="9">
    <source>
        <dbReference type="ARBA" id="ARBA00023136"/>
    </source>
</evidence>
<dbReference type="Proteomes" id="UP001418222">
    <property type="component" value="Unassembled WGS sequence"/>
</dbReference>
<name>A0AAP0BA36_9ASPA</name>
<feature type="chain" id="PRO_5042672863" description="Dolichyl-diphosphooligosaccharide--protein glycosyltransferase subunit 1" evidence="10">
    <location>
        <begin position="24"/>
        <end position="612"/>
    </location>
</feature>
<evidence type="ECO:0000256" key="5">
    <source>
        <dbReference type="ARBA" id="ARBA00022692"/>
    </source>
</evidence>
<comment type="subunit">
    <text evidence="10">Component of the oligosaccharyltransferase (OST) complex.</text>
</comment>
<evidence type="ECO:0000313" key="11">
    <source>
        <dbReference type="EMBL" id="KAK8934319.1"/>
    </source>
</evidence>
<dbReference type="PANTHER" id="PTHR21049:SF0">
    <property type="entry name" value="DOLICHYL-DIPHOSPHOOLIGOSACCHARIDE--PROTEIN GLYCOSYLTRANSFERASE SUBUNIT 1"/>
    <property type="match status" value="1"/>
</dbReference>
<evidence type="ECO:0000256" key="6">
    <source>
        <dbReference type="ARBA" id="ARBA00022729"/>
    </source>
</evidence>
<dbReference type="GO" id="GO:0018279">
    <property type="term" value="P:protein N-linked glycosylation via asparagine"/>
    <property type="evidence" value="ECO:0007669"/>
    <property type="project" value="TreeGrafter"/>
</dbReference>
<dbReference type="GO" id="GO:0008250">
    <property type="term" value="C:oligosaccharyltransferase complex"/>
    <property type="evidence" value="ECO:0007669"/>
    <property type="project" value="UniProtKB-UniRule"/>
</dbReference>
<evidence type="ECO:0000256" key="7">
    <source>
        <dbReference type="ARBA" id="ARBA00022824"/>
    </source>
</evidence>
<keyword evidence="5 10" id="KW-0812">Transmembrane</keyword>
<feature type="transmembrane region" description="Helical" evidence="10">
    <location>
        <begin position="435"/>
        <end position="453"/>
    </location>
</feature>
<keyword evidence="7 10" id="KW-0256">Endoplasmic reticulum</keyword>
<evidence type="ECO:0000256" key="2">
    <source>
        <dbReference type="ARBA" id="ARBA00004115"/>
    </source>
</evidence>
<reference evidence="11 12" key="1">
    <citation type="journal article" date="2022" name="Nat. Plants">
        <title>Genomes of leafy and leafless Platanthera orchids illuminate the evolution of mycoheterotrophy.</title>
        <authorList>
            <person name="Li M.H."/>
            <person name="Liu K.W."/>
            <person name="Li Z."/>
            <person name="Lu H.C."/>
            <person name="Ye Q.L."/>
            <person name="Zhang D."/>
            <person name="Wang J.Y."/>
            <person name="Li Y.F."/>
            <person name="Zhong Z.M."/>
            <person name="Liu X."/>
            <person name="Yu X."/>
            <person name="Liu D.K."/>
            <person name="Tu X.D."/>
            <person name="Liu B."/>
            <person name="Hao Y."/>
            <person name="Liao X.Y."/>
            <person name="Jiang Y.T."/>
            <person name="Sun W.H."/>
            <person name="Chen J."/>
            <person name="Chen Y.Q."/>
            <person name="Ai Y."/>
            <person name="Zhai J.W."/>
            <person name="Wu S.S."/>
            <person name="Zhou Z."/>
            <person name="Hsiao Y.Y."/>
            <person name="Wu W.L."/>
            <person name="Chen Y.Y."/>
            <person name="Lin Y.F."/>
            <person name="Hsu J.L."/>
            <person name="Li C.Y."/>
            <person name="Wang Z.W."/>
            <person name="Zhao X."/>
            <person name="Zhong W.Y."/>
            <person name="Ma X.K."/>
            <person name="Ma L."/>
            <person name="Huang J."/>
            <person name="Chen G.Z."/>
            <person name="Huang M.Z."/>
            <person name="Huang L."/>
            <person name="Peng D.H."/>
            <person name="Luo Y.B."/>
            <person name="Zou S.Q."/>
            <person name="Chen S.P."/>
            <person name="Lan S."/>
            <person name="Tsai W.C."/>
            <person name="Van de Peer Y."/>
            <person name="Liu Z.J."/>
        </authorList>
    </citation>
    <scope>NUCLEOTIDE SEQUENCE [LARGE SCALE GENOMIC DNA]</scope>
    <source>
        <strain evidence="11">Lor287</strain>
    </source>
</reference>
<evidence type="ECO:0000256" key="10">
    <source>
        <dbReference type="RuleBase" id="RU361143"/>
    </source>
</evidence>
<evidence type="ECO:0000256" key="1">
    <source>
        <dbReference type="ARBA" id="ARBA00002791"/>
    </source>
</evidence>
<evidence type="ECO:0000313" key="12">
    <source>
        <dbReference type="Proteomes" id="UP001418222"/>
    </source>
</evidence>
<gene>
    <name evidence="11" type="primary">OST1A</name>
    <name evidence="11" type="ORF">KSP39_PZI014764</name>
</gene>
<dbReference type="EMBL" id="JBBWWQ010000012">
    <property type="protein sequence ID" value="KAK8934319.1"/>
    <property type="molecule type" value="Genomic_DNA"/>
</dbReference>
<keyword evidence="9 10" id="KW-0472">Membrane</keyword>
<comment type="function">
    <text evidence="1 10">Subunit of the oligosaccharyl transferase (OST) complex that catalyzes the initial transfer of a defined glycan (Glc(3)Man(9)GlcNAc(2) in eukaryotes) from the lipid carrier dolichol-pyrophosphate to an asparagine residue within an Asn-X-Ser/Thr consensus motif in nascent polypeptide chains, the first step in protein N-glycosylation. N-glycosylation occurs cotranslationally and the complex associates with the Sec61 complex at the channel-forming translocon complex that mediates protein translocation across the endoplasmic reticulum (ER). All subunits are required for a maximal enzyme activity.</text>
</comment>
<comment type="caution">
    <text evidence="11">The sequence shown here is derived from an EMBL/GenBank/DDBJ whole genome shotgun (WGS) entry which is preliminary data.</text>
</comment>
<keyword evidence="12" id="KW-1185">Reference proteome</keyword>
<accession>A0AAP0BA36</accession>
<dbReference type="PANTHER" id="PTHR21049">
    <property type="entry name" value="RIBOPHORIN I"/>
    <property type="match status" value="1"/>
</dbReference>
<comment type="subcellular location">
    <subcellularLocation>
        <location evidence="2 10">Endoplasmic reticulum membrane</location>
        <topology evidence="2 10">Single-pass type I membrane protein</topology>
    </subcellularLocation>
</comment>
<protein>
    <recommendedName>
        <fullName evidence="10">Dolichyl-diphosphooligosaccharide--protein glycosyltransferase subunit 1</fullName>
    </recommendedName>
</protein>
<evidence type="ECO:0000256" key="8">
    <source>
        <dbReference type="ARBA" id="ARBA00022989"/>
    </source>
</evidence>
<evidence type="ECO:0000256" key="3">
    <source>
        <dbReference type="ARBA" id="ARBA00004922"/>
    </source>
</evidence>
<keyword evidence="8 10" id="KW-1133">Transmembrane helix</keyword>
<keyword evidence="6 10" id="KW-0732">Signal</keyword>
<comment type="pathway">
    <text evidence="3 10">Protein modification; protein glycosylation.</text>
</comment>
<dbReference type="AlphaFoldDB" id="A0AAP0BA36"/>
<evidence type="ECO:0000256" key="4">
    <source>
        <dbReference type="ARBA" id="ARBA00008905"/>
    </source>
</evidence>
<organism evidence="11 12">
    <name type="scientific">Platanthera zijinensis</name>
    <dbReference type="NCBI Taxonomy" id="2320716"/>
    <lineage>
        <taxon>Eukaryota</taxon>
        <taxon>Viridiplantae</taxon>
        <taxon>Streptophyta</taxon>
        <taxon>Embryophyta</taxon>
        <taxon>Tracheophyta</taxon>
        <taxon>Spermatophyta</taxon>
        <taxon>Magnoliopsida</taxon>
        <taxon>Liliopsida</taxon>
        <taxon>Asparagales</taxon>
        <taxon>Orchidaceae</taxon>
        <taxon>Orchidoideae</taxon>
        <taxon>Orchideae</taxon>
        <taxon>Orchidinae</taxon>
        <taxon>Platanthera</taxon>
    </lineage>
</organism>
<dbReference type="Pfam" id="PF04597">
    <property type="entry name" value="Ribophorin_I"/>
    <property type="match status" value="1"/>
</dbReference>
<sequence>MEMRKEFGYAFFLLFFAVCMSRAGSDLVISKLDRRIDLTSHVVRVLSTLKVENAGKSVVSELLLAFPYIQAKNLANLKALHNEGKGKGSAINLPVVETHPGGMPEGLTFYSVSLHEGLEKGKSLTINVLAIFTYSLEPFPEEISQADGQLVVYQDSAYYLSPYVVKSQSLNVLLPAGRVESYTKHPNGKHVDSEIKYGPYEKLPPFSYSPIVLHFENNNPFVVAQELVREIEVSHWGSIYVTEHYNLVHKGAANKGGFSRLDYQSRSYMGGRSSLKQLVARLPPRAHSIYYRDDIGNISTSHLWGDSRKTQLEIEPRFPLFGGWRTSFTIGYGLPLQDFLFVAEGKRFLNITFGCPFDEVVIDDLVVKVVLPEGSNEISVSVPIQTKQWNEIKYSHLDIVGRPVAVLEKNNVVPEHNIYFQVHYNFNNLSLLREPLMLISGFLFLFIACIAYMHTDMSISKSSASYIAKLQWDEVQATVQQVQNIIKRCLSAHEKLETSLQDLSRTGDVQSCKATRKVADGLLKELSKELKPLMVFLQSSPQAAQIWPKVEELVAKEKEMLEKLTQKHAAVVECFEKKCSGRETENRVAPYQQKLAALKREIDDLLEYIDEI</sequence>